<dbReference type="NCBIfam" id="NF002299">
    <property type="entry name" value="PRK01222.1-6"/>
    <property type="match status" value="1"/>
</dbReference>
<dbReference type="HAMAP" id="MF_00135">
    <property type="entry name" value="PRAI"/>
    <property type="match status" value="1"/>
</dbReference>
<dbReference type="InterPro" id="IPR013785">
    <property type="entry name" value="Aldolase_TIM"/>
</dbReference>
<keyword evidence="8 10" id="KW-0057">Aromatic amino acid biosynthesis</keyword>
<dbReference type="SUPFAM" id="SSF51366">
    <property type="entry name" value="Ribulose-phoshate binding barrel"/>
    <property type="match status" value="1"/>
</dbReference>
<organism evidence="12 13">
    <name type="scientific">Suttonella indologenes</name>
    <dbReference type="NCBI Taxonomy" id="13276"/>
    <lineage>
        <taxon>Bacteria</taxon>
        <taxon>Pseudomonadati</taxon>
        <taxon>Pseudomonadota</taxon>
        <taxon>Gammaproteobacteria</taxon>
        <taxon>Cardiobacteriales</taxon>
        <taxon>Cardiobacteriaceae</taxon>
        <taxon>Suttonella</taxon>
    </lineage>
</organism>
<protein>
    <recommendedName>
        <fullName evidence="5 10">N-(5'-phosphoribosyl)anthranilate isomerase</fullName>
        <shortName evidence="10">PRAI</shortName>
        <ecNumber evidence="4 10">5.3.1.24</ecNumber>
    </recommendedName>
</protein>
<reference evidence="12 13" key="1">
    <citation type="submission" date="2018-06" db="EMBL/GenBank/DDBJ databases">
        <authorList>
            <consortium name="Pathogen Informatics"/>
            <person name="Doyle S."/>
        </authorList>
    </citation>
    <scope>NUCLEOTIDE SEQUENCE [LARGE SCALE GENOMIC DNA]</scope>
    <source>
        <strain evidence="12 13">NCTC10717</strain>
    </source>
</reference>
<dbReference type="NCBIfam" id="NF002298">
    <property type="entry name" value="PRK01222.1-4"/>
    <property type="match status" value="1"/>
</dbReference>
<comment type="catalytic activity">
    <reaction evidence="1 10">
        <text>N-(5-phospho-beta-D-ribosyl)anthranilate = 1-(2-carboxyphenylamino)-1-deoxy-D-ribulose 5-phosphate</text>
        <dbReference type="Rhea" id="RHEA:21540"/>
        <dbReference type="ChEBI" id="CHEBI:18277"/>
        <dbReference type="ChEBI" id="CHEBI:58613"/>
        <dbReference type="EC" id="5.3.1.24"/>
    </reaction>
</comment>
<name>A0A380N079_9GAMM</name>
<dbReference type="RefSeq" id="WP_115219499.1">
    <property type="nucleotide sequence ID" value="NZ_UHIA01000004.1"/>
</dbReference>
<dbReference type="Proteomes" id="UP000254575">
    <property type="component" value="Unassembled WGS sequence"/>
</dbReference>
<evidence type="ECO:0000256" key="2">
    <source>
        <dbReference type="ARBA" id="ARBA00004664"/>
    </source>
</evidence>
<comment type="pathway">
    <text evidence="2 10">Amino-acid biosynthesis; L-tryptophan biosynthesis; L-tryptophan from chorismate: step 3/5.</text>
</comment>
<dbReference type="EMBL" id="UHIA01000004">
    <property type="protein sequence ID" value="SUO97928.1"/>
    <property type="molecule type" value="Genomic_DNA"/>
</dbReference>
<dbReference type="Pfam" id="PF00697">
    <property type="entry name" value="PRAI"/>
    <property type="match status" value="1"/>
</dbReference>
<keyword evidence="7 10" id="KW-0822">Tryptophan biosynthesis</keyword>
<proteinExistence type="inferred from homology"/>
<evidence type="ECO:0000256" key="5">
    <source>
        <dbReference type="ARBA" id="ARBA00022272"/>
    </source>
</evidence>
<feature type="domain" description="N-(5'phosphoribosyl) anthranilate isomerase (PRAI)" evidence="11">
    <location>
        <begin position="3"/>
        <end position="200"/>
    </location>
</feature>
<gene>
    <name evidence="10 12" type="primary">trpF</name>
    <name evidence="12" type="ORF">NCTC10717_01691</name>
</gene>
<dbReference type="GO" id="GO:0004640">
    <property type="term" value="F:phosphoribosylanthranilate isomerase activity"/>
    <property type="evidence" value="ECO:0007669"/>
    <property type="project" value="UniProtKB-UniRule"/>
</dbReference>
<keyword evidence="6 10" id="KW-0028">Amino-acid biosynthesis</keyword>
<keyword evidence="13" id="KW-1185">Reference proteome</keyword>
<evidence type="ECO:0000313" key="13">
    <source>
        <dbReference type="Proteomes" id="UP000254575"/>
    </source>
</evidence>
<evidence type="ECO:0000256" key="1">
    <source>
        <dbReference type="ARBA" id="ARBA00001164"/>
    </source>
</evidence>
<dbReference type="Gene3D" id="3.20.20.70">
    <property type="entry name" value="Aldolase class I"/>
    <property type="match status" value="1"/>
</dbReference>
<dbReference type="GO" id="GO:0000162">
    <property type="term" value="P:L-tryptophan biosynthetic process"/>
    <property type="evidence" value="ECO:0007669"/>
    <property type="project" value="UniProtKB-UniRule"/>
</dbReference>
<dbReference type="PANTHER" id="PTHR42894">
    <property type="entry name" value="N-(5'-PHOSPHORIBOSYL)ANTHRANILATE ISOMERASE"/>
    <property type="match status" value="1"/>
</dbReference>
<dbReference type="InterPro" id="IPR001240">
    <property type="entry name" value="PRAI_dom"/>
</dbReference>
<keyword evidence="9 10" id="KW-0413">Isomerase</keyword>
<evidence type="ECO:0000256" key="7">
    <source>
        <dbReference type="ARBA" id="ARBA00022822"/>
    </source>
</evidence>
<evidence type="ECO:0000256" key="10">
    <source>
        <dbReference type="HAMAP-Rule" id="MF_00135"/>
    </source>
</evidence>
<comment type="similarity">
    <text evidence="3 10">Belongs to the TrpF family.</text>
</comment>
<accession>A0A380N079</accession>
<evidence type="ECO:0000256" key="9">
    <source>
        <dbReference type="ARBA" id="ARBA00023235"/>
    </source>
</evidence>
<sequence>MRIKICGLSCAEDVQAAAAAGADALGFVFYPPSKRAVSIEQAAALLSAVPPFVQSVGLFVNPEAAFVRAVLEKVPLEVLQFHGQEEAAFCAGFGRRWIKAVPMQDLPDSAAVAQYCSTYAQADGFLLDAFGAQSNGGSGKVFDWKKIPAMSKALILAGGLNVENVAAAVKAVRPWAVDVSSGVESAPARKSFAKMQAFISQARAAAL</sequence>
<dbReference type="PANTHER" id="PTHR42894:SF1">
    <property type="entry name" value="N-(5'-PHOSPHORIBOSYL)ANTHRANILATE ISOMERASE"/>
    <property type="match status" value="1"/>
</dbReference>
<evidence type="ECO:0000256" key="6">
    <source>
        <dbReference type="ARBA" id="ARBA00022605"/>
    </source>
</evidence>
<dbReference type="UniPathway" id="UPA00035">
    <property type="reaction ID" value="UER00042"/>
</dbReference>
<dbReference type="OrthoDB" id="9796196at2"/>
<evidence type="ECO:0000313" key="12">
    <source>
        <dbReference type="EMBL" id="SUO97928.1"/>
    </source>
</evidence>
<dbReference type="CDD" id="cd00405">
    <property type="entry name" value="PRAI"/>
    <property type="match status" value="1"/>
</dbReference>
<dbReference type="FunFam" id="3.20.20.70:FF:000075">
    <property type="entry name" value="Tryptophan biosynthesis protein TRP1"/>
    <property type="match status" value="1"/>
</dbReference>
<evidence type="ECO:0000256" key="3">
    <source>
        <dbReference type="ARBA" id="ARBA00007571"/>
    </source>
</evidence>
<evidence type="ECO:0000256" key="4">
    <source>
        <dbReference type="ARBA" id="ARBA00012572"/>
    </source>
</evidence>
<evidence type="ECO:0000259" key="11">
    <source>
        <dbReference type="Pfam" id="PF00697"/>
    </source>
</evidence>
<dbReference type="AlphaFoldDB" id="A0A380N079"/>
<dbReference type="EC" id="5.3.1.24" evidence="4 10"/>
<dbReference type="InterPro" id="IPR044643">
    <property type="entry name" value="TrpF_fam"/>
</dbReference>
<evidence type="ECO:0000256" key="8">
    <source>
        <dbReference type="ARBA" id="ARBA00023141"/>
    </source>
</evidence>
<dbReference type="InterPro" id="IPR011060">
    <property type="entry name" value="RibuloseP-bd_barrel"/>
</dbReference>